<protein>
    <submittedName>
        <fullName evidence="2">Uncharacterized protein</fullName>
    </submittedName>
</protein>
<sequence length="78" mass="8443">MNYQVFQAHENHRLPSSPKPAPSPASLPIPILLPSTTTPFTKERPINLLRMMATTISMAMSISPSVDTLDATAQTALP</sequence>
<dbReference type="Proteomes" id="UP000177798">
    <property type="component" value="Chromosome 10"/>
</dbReference>
<reference evidence="3" key="1">
    <citation type="journal article" date="2017" name="Genome Biol. Evol.">
        <title>The complete genome sequence of the phytopathogenic fungus Sclerotinia sclerotiorum reveals insights into the genome architecture of broad host range pathogens.</title>
        <authorList>
            <person name="Derbyshire M."/>
            <person name="Denton-Giles M."/>
            <person name="Hegedus D."/>
            <person name="Seifbarghy S."/>
            <person name="Rollins J."/>
            <person name="van Kan J."/>
            <person name="Seidl M.F."/>
            <person name="Faino L."/>
            <person name="Mbengue M."/>
            <person name="Navaud O."/>
            <person name="Raffaele S."/>
            <person name="Hammond-Kosack K."/>
            <person name="Heard S."/>
            <person name="Oliver R."/>
        </authorList>
    </citation>
    <scope>NUCLEOTIDE SEQUENCE [LARGE SCALE GENOMIC DNA]</scope>
    <source>
        <strain evidence="3">ATCC 18683 / 1980 / Ss-1</strain>
    </source>
</reference>
<name>A0A1D9QF50_SCLS1</name>
<dbReference type="AlphaFoldDB" id="A0A1D9QF50"/>
<dbReference type="EMBL" id="CP017823">
    <property type="protein sequence ID" value="APA13243.1"/>
    <property type="molecule type" value="Genomic_DNA"/>
</dbReference>
<gene>
    <name evidence="2" type="ORF">sscle_10g080130</name>
</gene>
<proteinExistence type="predicted"/>
<accession>A0A1D9QF50</accession>
<dbReference type="VEuPathDB" id="FungiDB:sscle_10g080130"/>
<feature type="compositionally biased region" description="Pro residues" evidence="1">
    <location>
        <begin position="17"/>
        <end position="27"/>
    </location>
</feature>
<evidence type="ECO:0000313" key="2">
    <source>
        <dbReference type="EMBL" id="APA13243.1"/>
    </source>
</evidence>
<organism evidence="2 3">
    <name type="scientific">Sclerotinia sclerotiorum (strain ATCC 18683 / 1980 / Ss-1)</name>
    <name type="common">White mold</name>
    <name type="synonym">Whetzelinia sclerotiorum</name>
    <dbReference type="NCBI Taxonomy" id="665079"/>
    <lineage>
        <taxon>Eukaryota</taxon>
        <taxon>Fungi</taxon>
        <taxon>Dikarya</taxon>
        <taxon>Ascomycota</taxon>
        <taxon>Pezizomycotina</taxon>
        <taxon>Leotiomycetes</taxon>
        <taxon>Helotiales</taxon>
        <taxon>Sclerotiniaceae</taxon>
        <taxon>Sclerotinia</taxon>
    </lineage>
</organism>
<evidence type="ECO:0000256" key="1">
    <source>
        <dbReference type="SAM" id="MobiDB-lite"/>
    </source>
</evidence>
<feature type="region of interest" description="Disordered" evidence="1">
    <location>
        <begin position="1"/>
        <end position="30"/>
    </location>
</feature>
<evidence type="ECO:0000313" key="3">
    <source>
        <dbReference type="Proteomes" id="UP000177798"/>
    </source>
</evidence>